<feature type="transmembrane region" description="Helical" evidence="8">
    <location>
        <begin position="12"/>
        <end position="32"/>
    </location>
</feature>
<keyword evidence="5 8" id="KW-0812">Transmembrane</keyword>
<dbReference type="GO" id="GO:0005886">
    <property type="term" value="C:plasma membrane"/>
    <property type="evidence" value="ECO:0007669"/>
    <property type="project" value="UniProtKB-SubCell"/>
</dbReference>
<feature type="transmembrane region" description="Helical" evidence="8">
    <location>
        <begin position="199"/>
        <end position="217"/>
    </location>
</feature>
<name>A0A363UM49_9GAMM</name>
<keyword evidence="7 8" id="KW-0472">Membrane</keyword>
<dbReference type="PANTHER" id="PTHR30472">
    <property type="entry name" value="FERRIC ENTEROBACTIN TRANSPORT SYSTEM PERMEASE PROTEIN"/>
    <property type="match status" value="1"/>
</dbReference>
<comment type="caution">
    <text evidence="9">The sequence shown here is derived from an EMBL/GenBank/DDBJ whole genome shotgun (WGS) entry which is preliminary data.</text>
</comment>
<feature type="transmembrane region" description="Helical" evidence="8">
    <location>
        <begin position="129"/>
        <end position="147"/>
    </location>
</feature>
<evidence type="ECO:0000313" key="9">
    <source>
        <dbReference type="EMBL" id="PWN56480.1"/>
    </source>
</evidence>
<feature type="transmembrane region" description="Helical" evidence="8">
    <location>
        <begin position="153"/>
        <end position="178"/>
    </location>
</feature>
<dbReference type="RefSeq" id="WP_109719675.1">
    <property type="nucleotide sequence ID" value="NZ_QEQK01000005.1"/>
</dbReference>
<evidence type="ECO:0000256" key="5">
    <source>
        <dbReference type="ARBA" id="ARBA00022692"/>
    </source>
</evidence>
<feature type="transmembrane region" description="Helical" evidence="8">
    <location>
        <begin position="101"/>
        <end position="122"/>
    </location>
</feature>
<dbReference type="GO" id="GO:0022857">
    <property type="term" value="F:transmembrane transporter activity"/>
    <property type="evidence" value="ECO:0007669"/>
    <property type="project" value="InterPro"/>
</dbReference>
<evidence type="ECO:0000256" key="3">
    <source>
        <dbReference type="ARBA" id="ARBA00022448"/>
    </source>
</evidence>
<dbReference type="InterPro" id="IPR037294">
    <property type="entry name" value="ABC_BtuC-like"/>
</dbReference>
<dbReference type="GO" id="GO:0033214">
    <property type="term" value="P:siderophore-iron import into cell"/>
    <property type="evidence" value="ECO:0007669"/>
    <property type="project" value="TreeGrafter"/>
</dbReference>
<dbReference type="Proteomes" id="UP000251800">
    <property type="component" value="Unassembled WGS sequence"/>
</dbReference>
<dbReference type="FunFam" id="1.10.3470.10:FF:000001">
    <property type="entry name" value="Vitamin B12 ABC transporter permease BtuC"/>
    <property type="match status" value="1"/>
</dbReference>
<feature type="transmembrane region" description="Helical" evidence="8">
    <location>
        <begin position="69"/>
        <end position="89"/>
    </location>
</feature>
<dbReference type="InterPro" id="IPR000522">
    <property type="entry name" value="ABC_transptr_permease_BtuC"/>
</dbReference>
<comment type="subcellular location">
    <subcellularLocation>
        <location evidence="1">Cell membrane</location>
        <topology evidence="1">Multi-pass membrane protein</topology>
    </subcellularLocation>
</comment>
<gene>
    <name evidence="9" type="ORF">DEH80_06510</name>
</gene>
<dbReference type="SUPFAM" id="SSF81345">
    <property type="entry name" value="ABC transporter involved in vitamin B12 uptake, BtuC"/>
    <property type="match status" value="1"/>
</dbReference>
<feature type="transmembrane region" description="Helical" evidence="8">
    <location>
        <begin position="247"/>
        <end position="275"/>
    </location>
</feature>
<organism evidence="9 10">
    <name type="scientific">Abyssibacter profundi</name>
    <dbReference type="NCBI Taxonomy" id="2182787"/>
    <lineage>
        <taxon>Bacteria</taxon>
        <taxon>Pseudomonadati</taxon>
        <taxon>Pseudomonadota</taxon>
        <taxon>Gammaproteobacteria</taxon>
        <taxon>Chromatiales</taxon>
        <taxon>Oceanococcaceae</taxon>
        <taxon>Abyssibacter</taxon>
    </lineage>
</organism>
<evidence type="ECO:0000256" key="7">
    <source>
        <dbReference type="ARBA" id="ARBA00023136"/>
    </source>
</evidence>
<dbReference type="EMBL" id="QEQK01000005">
    <property type="protein sequence ID" value="PWN56480.1"/>
    <property type="molecule type" value="Genomic_DNA"/>
</dbReference>
<evidence type="ECO:0000256" key="1">
    <source>
        <dbReference type="ARBA" id="ARBA00004651"/>
    </source>
</evidence>
<keyword evidence="6 8" id="KW-1133">Transmembrane helix</keyword>
<evidence type="ECO:0000256" key="2">
    <source>
        <dbReference type="ARBA" id="ARBA00007935"/>
    </source>
</evidence>
<keyword evidence="3" id="KW-0813">Transport</keyword>
<dbReference type="Gene3D" id="1.10.3470.10">
    <property type="entry name" value="ABC transporter involved in vitamin B12 uptake, BtuC"/>
    <property type="match status" value="1"/>
</dbReference>
<comment type="similarity">
    <text evidence="2">Belongs to the binding-protein-dependent transport system permease family. FecCD subfamily.</text>
</comment>
<evidence type="ECO:0000256" key="4">
    <source>
        <dbReference type="ARBA" id="ARBA00022475"/>
    </source>
</evidence>
<dbReference type="CDD" id="cd06550">
    <property type="entry name" value="TM_ABC_iron-siderophores_like"/>
    <property type="match status" value="1"/>
</dbReference>
<reference evidence="9 10" key="1">
    <citation type="submission" date="2018-05" db="EMBL/GenBank/DDBJ databases">
        <title>Abyssibacter profundi OUC007T gen. nov., sp. nov, a marine bacterium isolated from seawater of the Mariana Trench.</title>
        <authorList>
            <person name="Zhou S."/>
        </authorList>
    </citation>
    <scope>NUCLEOTIDE SEQUENCE [LARGE SCALE GENOMIC DNA]</scope>
    <source>
        <strain evidence="9 10">OUC007</strain>
    </source>
</reference>
<evidence type="ECO:0000256" key="6">
    <source>
        <dbReference type="ARBA" id="ARBA00022989"/>
    </source>
</evidence>
<dbReference type="PANTHER" id="PTHR30472:SF25">
    <property type="entry name" value="ABC TRANSPORTER PERMEASE PROTEIN MJ0876-RELATED"/>
    <property type="match status" value="1"/>
</dbReference>
<feature type="transmembrane region" description="Helical" evidence="8">
    <location>
        <begin position="315"/>
        <end position="335"/>
    </location>
</feature>
<sequence>MATFTRERHRGLILLALAGLLVCTVLSSLALGPLSIPLAHTLDITASLIGLGSTTAPAYELATIEAIRLPRTLTALVTGAALAGGGAVLQGLTRNPLVEPALIGISSGAALGAALAIVMGLAGWLLPPTAFVGGLLAAVAVFQLARVDGRMSAATLLLGGVAINALTAALLGLMIYAADDQQLRTLTFWMFGSLARTDGAALQWMVPVVLGCCVMMWREHRALDALALGDRVAGHLGVSADRVRGRLLAVTVLAVGVVVSHTGVIAFVGLVVPHLVRLLLGAHHRHVILASLLLGAGLTAAADTTARLLVAPAELPIGVVTSLVGAPVFIALLVWRRRDHAQAPV</sequence>
<evidence type="ECO:0000313" key="10">
    <source>
        <dbReference type="Proteomes" id="UP000251800"/>
    </source>
</evidence>
<evidence type="ECO:0000256" key="8">
    <source>
        <dbReference type="SAM" id="Phobius"/>
    </source>
</evidence>
<keyword evidence="4" id="KW-1003">Cell membrane</keyword>
<dbReference type="AlphaFoldDB" id="A0A363UM49"/>
<dbReference type="OrthoDB" id="9055647at2"/>
<protein>
    <submittedName>
        <fullName evidence="9">ABC transporter permease</fullName>
    </submittedName>
</protein>
<proteinExistence type="inferred from homology"/>
<keyword evidence="10" id="KW-1185">Reference proteome</keyword>
<dbReference type="Pfam" id="PF01032">
    <property type="entry name" value="FecCD"/>
    <property type="match status" value="1"/>
</dbReference>
<accession>A0A363UM49</accession>